<dbReference type="InterPro" id="IPR042186">
    <property type="entry name" value="FimD_plug_dom"/>
</dbReference>
<dbReference type="Pfam" id="PF13953">
    <property type="entry name" value="PapC_C"/>
    <property type="match status" value="1"/>
</dbReference>
<protein>
    <submittedName>
        <fullName evidence="2">Outer membrane usher family protein</fullName>
    </submittedName>
</protein>
<sequence length="242" mass="26119">MNEQVNDQLSYRVGVEHDTRDKQVQSSVGVSLLPRYSQLDLSYTRSDAEHSSYQIGARGGAVLHGDGLTLSPYPVRDTFALLSVGDASAIKVSTPSGPVWTDWQGHAVVPHVSAYGRSRIEVDTRSLPRNLDINNGLAVVSAGRGAVDKVEFGVTLTRRALLKVTTDNGAPLPRGATVSSANGEFVTLVQEGGLVFLPNALDTRDLWITAPGLERCELHFELPANANTQVYYETATAQCRTL</sequence>
<evidence type="ECO:0000313" key="3">
    <source>
        <dbReference type="Proteomes" id="UP000050349"/>
    </source>
</evidence>
<name>A0A0P9BCV1_PSEFL</name>
<reference evidence="2 3" key="1">
    <citation type="submission" date="2015-09" db="EMBL/GenBank/DDBJ databases">
        <authorList>
            <person name="Jackson K.R."/>
            <person name="Lunt B.L."/>
            <person name="Fisher J.N.B."/>
            <person name="Gardner A.V."/>
            <person name="Bailey M.E."/>
            <person name="Deus L.M."/>
            <person name="Earl A.S."/>
            <person name="Gibby P.D."/>
            <person name="Hartmann K.A."/>
            <person name="Liu J.E."/>
            <person name="Manci A.M."/>
            <person name="Nielsen D.A."/>
            <person name="Solomon M.B."/>
            <person name="Breakwell D.P."/>
            <person name="Burnett S.H."/>
            <person name="Grose J.H."/>
        </authorList>
    </citation>
    <scope>NUCLEOTIDE SEQUENCE [LARGE SCALE GENOMIC DNA]</scope>
    <source>
        <strain evidence="2 3">S613</strain>
    </source>
</reference>
<dbReference type="Pfam" id="PF00577">
    <property type="entry name" value="Usher"/>
    <property type="match status" value="1"/>
</dbReference>
<dbReference type="Proteomes" id="UP000050349">
    <property type="component" value="Unassembled WGS sequence"/>
</dbReference>
<dbReference type="PANTHER" id="PTHR30451:SF8">
    <property type="entry name" value="FIMBRIAL USHER PROTEIN"/>
    <property type="match status" value="1"/>
</dbReference>
<dbReference type="GO" id="GO:0009279">
    <property type="term" value="C:cell outer membrane"/>
    <property type="evidence" value="ECO:0007669"/>
    <property type="project" value="TreeGrafter"/>
</dbReference>
<gene>
    <name evidence="2" type="ORF">AN403_4571</name>
</gene>
<comment type="caution">
    <text evidence="2">The sequence shown here is derived from an EMBL/GenBank/DDBJ whole genome shotgun (WGS) entry which is preliminary data.</text>
</comment>
<dbReference type="PATRIC" id="fig|294.162.peg.1401"/>
<dbReference type="EMBL" id="LJXB01000064">
    <property type="protein sequence ID" value="KPU60814.1"/>
    <property type="molecule type" value="Genomic_DNA"/>
</dbReference>
<dbReference type="InterPro" id="IPR043142">
    <property type="entry name" value="PapC-like_C_sf"/>
</dbReference>
<proteinExistence type="predicted"/>
<dbReference type="PANTHER" id="PTHR30451">
    <property type="entry name" value="OUTER MEMBRANE USHER PROTEIN"/>
    <property type="match status" value="1"/>
</dbReference>
<evidence type="ECO:0000313" key="2">
    <source>
        <dbReference type="EMBL" id="KPU60814.1"/>
    </source>
</evidence>
<dbReference type="Gene3D" id="2.60.40.2610">
    <property type="entry name" value="Outer membrane usher protein FimD, plug domain"/>
    <property type="match status" value="1"/>
</dbReference>
<accession>A0A0P9BCV1</accession>
<evidence type="ECO:0000259" key="1">
    <source>
        <dbReference type="Pfam" id="PF13953"/>
    </source>
</evidence>
<dbReference type="InterPro" id="IPR025949">
    <property type="entry name" value="PapC-like_C"/>
</dbReference>
<feature type="domain" description="PapC-like C-terminal" evidence="1">
    <location>
        <begin position="161"/>
        <end position="223"/>
    </location>
</feature>
<dbReference type="InterPro" id="IPR000015">
    <property type="entry name" value="Fimb_usher"/>
</dbReference>
<dbReference type="Gene3D" id="2.60.40.2070">
    <property type="match status" value="1"/>
</dbReference>
<dbReference type="AlphaFoldDB" id="A0A0P9BCV1"/>
<dbReference type="GO" id="GO:0015473">
    <property type="term" value="F:fimbrial usher porin activity"/>
    <property type="evidence" value="ECO:0007669"/>
    <property type="project" value="InterPro"/>
</dbReference>
<dbReference type="GO" id="GO:0009297">
    <property type="term" value="P:pilus assembly"/>
    <property type="evidence" value="ECO:0007669"/>
    <property type="project" value="InterPro"/>
</dbReference>
<organism evidence="2 3">
    <name type="scientific">Pseudomonas fluorescens</name>
    <dbReference type="NCBI Taxonomy" id="294"/>
    <lineage>
        <taxon>Bacteria</taxon>
        <taxon>Pseudomonadati</taxon>
        <taxon>Pseudomonadota</taxon>
        <taxon>Gammaproteobacteria</taxon>
        <taxon>Pseudomonadales</taxon>
        <taxon>Pseudomonadaceae</taxon>
        <taxon>Pseudomonas</taxon>
    </lineage>
</organism>